<dbReference type="PROSITE" id="PS50181">
    <property type="entry name" value="FBOX"/>
    <property type="match status" value="1"/>
</dbReference>
<dbReference type="InterPro" id="IPR050232">
    <property type="entry name" value="FBL13/AtMIF1-like"/>
</dbReference>
<dbReference type="OrthoDB" id="594804at2759"/>
<dbReference type="Pfam" id="PF24758">
    <property type="entry name" value="LRR_At5g56370"/>
    <property type="match status" value="1"/>
</dbReference>
<keyword evidence="3" id="KW-1185">Reference proteome</keyword>
<dbReference type="InterPro" id="IPR001810">
    <property type="entry name" value="F-box_dom"/>
</dbReference>
<dbReference type="Gene3D" id="1.20.1280.50">
    <property type="match status" value="1"/>
</dbReference>
<dbReference type="InterPro" id="IPR055411">
    <property type="entry name" value="LRR_FXL15/At3g58940/PEG3-like"/>
</dbReference>
<evidence type="ECO:0000313" key="3">
    <source>
        <dbReference type="Proteomes" id="UP001165190"/>
    </source>
</evidence>
<protein>
    <recommendedName>
        <fullName evidence="1">F-box domain-containing protein</fullName>
    </recommendedName>
</protein>
<dbReference type="InterPro" id="IPR053781">
    <property type="entry name" value="F-box_AtFBL13-like"/>
</dbReference>
<sequence length="440" mass="50938">MAKQAKYHGSLDSLPDSILCHILSFLPTKDAVRTSILSPRWRYLFTSSISKLDSEDCQWYLLERKEHFKKFVDRLFFNPKHVRLECFRFRVNYPLLDDDLLSVYNWLCAALWRGVEEIDVCLHHIGILKLPTLLFTCPSLVKLKLFIMDWEMKVPTNVCLPNLRTLHLTDLKIVDGCSYNRLISGCPMLEDLDLSDCSIDSIRELNIHSLSLKRLVLYFNTLVNSTYDGDDFDHTLVIDAPSLIYFKYHCRVARGYTLNMESLETADITIFHYDEANRERSAALLHGICNVRVLRLSIIDSDAPVFRMPLDPVLTFNNLLELEFDNPYEDKMVSVTWTVEFLHSVPNMKTFTLNLGEADIELETLPEEVPSCLLYHLKEISITHDRGDAHMFEIASYFLKHALVLEKLAVRSVFALLESSIIEKLSSFPMKSRKCKIEIN</sequence>
<dbReference type="InterPro" id="IPR036047">
    <property type="entry name" value="F-box-like_dom_sf"/>
</dbReference>
<accession>A0A9W7I186</accession>
<dbReference type="SUPFAM" id="SSF52058">
    <property type="entry name" value="L domain-like"/>
    <property type="match status" value="1"/>
</dbReference>
<proteinExistence type="predicted"/>
<dbReference type="Pfam" id="PF00646">
    <property type="entry name" value="F-box"/>
    <property type="match status" value="1"/>
</dbReference>
<dbReference type="Proteomes" id="UP001165190">
    <property type="component" value="Unassembled WGS sequence"/>
</dbReference>
<evidence type="ECO:0000259" key="1">
    <source>
        <dbReference type="PROSITE" id="PS50181"/>
    </source>
</evidence>
<dbReference type="InterPro" id="IPR032675">
    <property type="entry name" value="LRR_dom_sf"/>
</dbReference>
<dbReference type="CDD" id="cd22160">
    <property type="entry name" value="F-box_AtFBL13-like"/>
    <property type="match status" value="1"/>
</dbReference>
<organism evidence="2 3">
    <name type="scientific">Hibiscus trionum</name>
    <name type="common">Flower of an hour</name>
    <dbReference type="NCBI Taxonomy" id="183268"/>
    <lineage>
        <taxon>Eukaryota</taxon>
        <taxon>Viridiplantae</taxon>
        <taxon>Streptophyta</taxon>
        <taxon>Embryophyta</taxon>
        <taxon>Tracheophyta</taxon>
        <taxon>Spermatophyta</taxon>
        <taxon>Magnoliopsida</taxon>
        <taxon>eudicotyledons</taxon>
        <taxon>Gunneridae</taxon>
        <taxon>Pentapetalae</taxon>
        <taxon>rosids</taxon>
        <taxon>malvids</taxon>
        <taxon>Malvales</taxon>
        <taxon>Malvaceae</taxon>
        <taxon>Malvoideae</taxon>
        <taxon>Hibiscus</taxon>
    </lineage>
</organism>
<reference evidence="2" key="1">
    <citation type="submission" date="2023-05" db="EMBL/GenBank/DDBJ databases">
        <title>Genome and transcriptome analyses reveal genes involved in the formation of fine ridges on petal epidermal cells in Hibiscus trionum.</title>
        <authorList>
            <person name="Koshimizu S."/>
            <person name="Masuda S."/>
            <person name="Ishii T."/>
            <person name="Shirasu K."/>
            <person name="Hoshino A."/>
            <person name="Arita M."/>
        </authorList>
    </citation>
    <scope>NUCLEOTIDE SEQUENCE</scope>
    <source>
        <strain evidence="2">Hamamatsu line</strain>
    </source>
</reference>
<name>A0A9W7I186_HIBTR</name>
<feature type="domain" description="F-box" evidence="1">
    <location>
        <begin position="8"/>
        <end position="62"/>
    </location>
</feature>
<dbReference type="AlphaFoldDB" id="A0A9W7I186"/>
<gene>
    <name evidence="2" type="ORF">HRI_002379000</name>
</gene>
<dbReference type="PANTHER" id="PTHR31900:SF27">
    <property type="entry name" value="FBD DOMAIN-CONTAINING PROTEIN"/>
    <property type="match status" value="1"/>
</dbReference>
<comment type="caution">
    <text evidence="2">The sequence shown here is derived from an EMBL/GenBank/DDBJ whole genome shotgun (WGS) entry which is preliminary data.</text>
</comment>
<dbReference type="SUPFAM" id="SSF81383">
    <property type="entry name" value="F-box domain"/>
    <property type="match status" value="1"/>
</dbReference>
<dbReference type="Gene3D" id="3.80.10.10">
    <property type="entry name" value="Ribonuclease Inhibitor"/>
    <property type="match status" value="1"/>
</dbReference>
<evidence type="ECO:0000313" key="2">
    <source>
        <dbReference type="EMBL" id="GMI87097.1"/>
    </source>
</evidence>
<dbReference type="PANTHER" id="PTHR31900">
    <property type="entry name" value="F-BOX/RNI SUPERFAMILY PROTEIN-RELATED"/>
    <property type="match status" value="1"/>
</dbReference>
<dbReference type="EMBL" id="BSYR01000022">
    <property type="protein sequence ID" value="GMI87097.1"/>
    <property type="molecule type" value="Genomic_DNA"/>
</dbReference>
<dbReference type="SMART" id="SM00579">
    <property type="entry name" value="FBD"/>
    <property type="match status" value="1"/>
</dbReference>
<dbReference type="SMART" id="SM00256">
    <property type="entry name" value="FBOX"/>
    <property type="match status" value="1"/>
</dbReference>
<dbReference type="InterPro" id="IPR006566">
    <property type="entry name" value="FBD"/>
</dbReference>
<dbReference type="Pfam" id="PF08387">
    <property type="entry name" value="FBD"/>
    <property type="match status" value="1"/>
</dbReference>